<protein>
    <recommendedName>
        <fullName evidence="3">SRPBCC family protein</fullName>
    </recommendedName>
</protein>
<name>A0ABN1FHG2_9BACI</name>
<dbReference type="InterPro" id="IPR010419">
    <property type="entry name" value="CO_DH_gsu"/>
</dbReference>
<dbReference type="RefSeq" id="WP_343809740.1">
    <property type="nucleotide sequence ID" value="NZ_BAAADS010000001.1"/>
</dbReference>
<keyword evidence="2" id="KW-1185">Reference proteome</keyword>
<dbReference type="SUPFAM" id="SSF55961">
    <property type="entry name" value="Bet v1-like"/>
    <property type="match status" value="1"/>
</dbReference>
<dbReference type="InterPro" id="IPR023393">
    <property type="entry name" value="START-like_dom_sf"/>
</dbReference>
<organism evidence="1 2">
    <name type="scientific">Virgibacillus siamensis</name>
    <dbReference type="NCBI Taxonomy" id="480071"/>
    <lineage>
        <taxon>Bacteria</taxon>
        <taxon>Bacillati</taxon>
        <taxon>Bacillota</taxon>
        <taxon>Bacilli</taxon>
        <taxon>Bacillales</taxon>
        <taxon>Bacillaceae</taxon>
        <taxon>Virgibacillus</taxon>
    </lineage>
</organism>
<dbReference type="CDD" id="cd07812">
    <property type="entry name" value="SRPBCC"/>
    <property type="match status" value="1"/>
</dbReference>
<comment type="caution">
    <text evidence="1">The sequence shown here is derived from an EMBL/GenBank/DDBJ whole genome shotgun (WGS) entry which is preliminary data.</text>
</comment>
<dbReference type="Proteomes" id="UP001500866">
    <property type="component" value="Unassembled WGS sequence"/>
</dbReference>
<dbReference type="EMBL" id="BAAADS010000001">
    <property type="protein sequence ID" value="GAA0590856.1"/>
    <property type="molecule type" value="Genomic_DNA"/>
</dbReference>
<sequence>MADGKHYLAVDVPIRNVWTFVSDMNNLAPLIPGYVEHQIHSSTRSVWLAKGEVGFIEKTVRMQLDITECSEPELIAFTLKGLNENFSGDGYFRAKKIHQQKTVITGCLRLKANGLTAPMMNSVLRKIVPKAAERFTKAVAEAIIDRKPAVIS</sequence>
<accession>A0ABN1FHG2</accession>
<dbReference type="Pfam" id="PF06240">
    <property type="entry name" value="COXG"/>
    <property type="match status" value="1"/>
</dbReference>
<evidence type="ECO:0008006" key="3">
    <source>
        <dbReference type="Google" id="ProtNLM"/>
    </source>
</evidence>
<evidence type="ECO:0000313" key="1">
    <source>
        <dbReference type="EMBL" id="GAA0590856.1"/>
    </source>
</evidence>
<proteinExistence type="predicted"/>
<dbReference type="Gene3D" id="3.30.530.20">
    <property type="match status" value="1"/>
</dbReference>
<gene>
    <name evidence="1" type="ORF">GCM10009001_03580</name>
</gene>
<evidence type="ECO:0000313" key="2">
    <source>
        <dbReference type="Proteomes" id="UP001500866"/>
    </source>
</evidence>
<reference evidence="1 2" key="1">
    <citation type="journal article" date="2019" name="Int. J. Syst. Evol. Microbiol.">
        <title>The Global Catalogue of Microorganisms (GCM) 10K type strain sequencing project: providing services to taxonomists for standard genome sequencing and annotation.</title>
        <authorList>
            <consortium name="The Broad Institute Genomics Platform"/>
            <consortium name="The Broad Institute Genome Sequencing Center for Infectious Disease"/>
            <person name="Wu L."/>
            <person name="Ma J."/>
        </authorList>
    </citation>
    <scope>NUCLEOTIDE SEQUENCE [LARGE SCALE GENOMIC DNA]</scope>
    <source>
        <strain evidence="1 2">JCM 15395</strain>
    </source>
</reference>